<dbReference type="KEGG" id="pman:OU5_5560"/>
<evidence type="ECO:0000313" key="2">
    <source>
        <dbReference type="Proteomes" id="UP000026913"/>
    </source>
</evidence>
<name>A0A024EI51_9PSED</name>
<dbReference type="Proteomes" id="UP000026913">
    <property type="component" value="Chromosome"/>
</dbReference>
<gene>
    <name evidence="1" type="ORF">OU5_5560</name>
</gene>
<organism evidence="1 2">
    <name type="scientific">Pseudomonas mandelii JR-1</name>
    <dbReference type="NCBI Taxonomy" id="1147786"/>
    <lineage>
        <taxon>Bacteria</taxon>
        <taxon>Pseudomonadati</taxon>
        <taxon>Pseudomonadota</taxon>
        <taxon>Gammaproteobacteria</taxon>
        <taxon>Pseudomonadales</taxon>
        <taxon>Pseudomonadaceae</taxon>
        <taxon>Pseudomonas</taxon>
    </lineage>
</organism>
<sequence length="141" mass="15890">MIFSSKTSRSFHDSELGGEIPADAIELAPELHAELMNGQTELIMINFDTEPPSLIERPPMSAEQLADIERAWRDGQLARTDGVVARHRDELESGPATTLTAEQYTALQVYRRELRDWPQGAEFPLVDHRPIAPPWLAEQTK</sequence>
<accession>A0A024EI51</accession>
<dbReference type="RefSeq" id="WP_010456169.1">
    <property type="nucleotide sequence ID" value="NZ_CP005960.1"/>
</dbReference>
<dbReference type="HOGENOM" id="CLU_094206_0_0_6"/>
<dbReference type="OrthoDB" id="6465464at2"/>
<evidence type="ECO:0008006" key="3">
    <source>
        <dbReference type="Google" id="ProtNLM"/>
    </source>
</evidence>
<evidence type="ECO:0000313" key="1">
    <source>
        <dbReference type="EMBL" id="AHZ72639.1"/>
    </source>
</evidence>
<protein>
    <recommendedName>
        <fullName evidence="3">Phage tail protein</fullName>
    </recommendedName>
</protein>
<proteinExistence type="predicted"/>
<dbReference type="AlphaFoldDB" id="A0A024EI51"/>
<reference evidence="1 2" key="1">
    <citation type="journal article" date="2012" name="J. Bacteriol.">
        <title>Genome sequence of cold-adapted Pseudomonas mandelii strain JR-1.</title>
        <authorList>
            <person name="Jang S.H."/>
            <person name="Kim J."/>
            <person name="Kim J."/>
            <person name="Hong S."/>
            <person name="Lee C."/>
        </authorList>
    </citation>
    <scope>NUCLEOTIDE SEQUENCE [LARGE SCALE GENOMIC DNA]</scope>
    <source>
        <strain evidence="1 2">JR-1</strain>
    </source>
</reference>
<dbReference type="EMBL" id="CP005960">
    <property type="protein sequence ID" value="AHZ72639.1"/>
    <property type="molecule type" value="Genomic_DNA"/>
</dbReference>